<comment type="subcellular location">
    <subcellularLocation>
        <location evidence="1">Nucleus</location>
    </subcellularLocation>
</comment>
<accession>A0A131ZU08</accession>
<dbReference type="EMBL" id="JXLN01000104">
    <property type="protein sequence ID" value="KPL96838.1"/>
    <property type="molecule type" value="Genomic_DNA"/>
</dbReference>
<dbReference type="GO" id="GO:0008023">
    <property type="term" value="C:transcription elongation factor complex"/>
    <property type="evidence" value="ECO:0007669"/>
    <property type="project" value="TreeGrafter"/>
</dbReference>
<organism evidence="3 4">
    <name type="scientific">Sarcoptes scabiei</name>
    <name type="common">Itch mite</name>
    <name type="synonym">Acarus scabiei</name>
    <dbReference type="NCBI Taxonomy" id="52283"/>
    <lineage>
        <taxon>Eukaryota</taxon>
        <taxon>Metazoa</taxon>
        <taxon>Ecdysozoa</taxon>
        <taxon>Arthropoda</taxon>
        <taxon>Chelicerata</taxon>
        <taxon>Arachnida</taxon>
        <taxon>Acari</taxon>
        <taxon>Acariformes</taxon>
        <taxon>Sarcoptiformes</taxon>
        <taxon>Astigmata</taxon>
        <taxon>Psoroptidia</taxon>
        <taxon>Sarcoptoidea</taxon>
        <taxon>Sarcoptidae</taxon>
        <taxon>Sarcoptinae</taxon>
        <taxon>Sarcoptes</taxon>
    </lineage>
</organism>
<evidence type="ECO:0000256" key="1">
    <source>
        <dbReference type="PROSITE-ProRule" id="PRU00376"/>
    </source>
</evidence>
<dbReference type="InterPro" id="IPR038704">
    <property type="entry name" value="YEAST_sf"/>
</dbReference>
<evidence type="ECO:0000259" key="2">
    <source>
        <dbReference type="PROSITE" id="PS51037"/>
    </source>
</evidence>
<dbReference type="InterPro" id="IPR055129">
    <property type="entry name" value="YEATS_dom"/>
</dbReference>
<dbReference type="Proteomes" id="UP000616769">
    <property type="component" value="Unassembled WGS sequence"/>
</dbReference>
<dbReference type="PROSITE" id="PS51037">
    <property type="entry name" value="YEATS"/>
    <property type="match status" value="1"/>
</dbReference>
<dbReference type="Gene3D" id="2.60.40.1970">
    <property type="entry name" value="YEATS domain"/>
    <property type="match status" value="1"/>
</dbReference>
<dbReference type="GO" id="GO:0045893">
    <property type="term" value="P:positive regulation of DNA-templated transcription"/>
    <property type="evidence" value="ECO:0007669"/>
    <property type="project" value="TreeGrafter"/>
</dbReference>
<dbReference type="PANTHER" id="PTHR47827">
    <property type="entry name" value="AHD DOMAIN-CONTAINING PROTEIN"/>
    <property type="match status" value="1"/>
</dbReference>
<gene>
    <name evidence="3" type="ORF">QR98_0001850</name>
</gene>
<dbReference type="PANTHER" id="PTHR47827:SF3">
    <property type="entry name" value="AF-9 ANC1 HOMOLOGY DOMAIN-CONTAINING PROTEIN"/>
    <property type="match status" value="1"/>
</dbReference>
<dbReference type="VEuPathDB" id="VectorBase:SSCA007433"/>
<protein>
    <recommendedName>
        <fullName evidence="2">YEATS domain-containing protein</fullName>
    </recommendedName>
</protein>
<evidence type="ECO:0000313" key="3">
    <source>
        <dbReference type="EMBL" id="KPL96838.1"/>
    </source>
</evidence>
<keyword evidence="1" id="KW-0539">Nucleus</keyword>
<name>A0A131ZU08_SARSC</name>
<dbReference type="GO" id="GO:0003682">
    <property type="term" value="F:chromatin binding"/>
    <property type="evidence" value="ECO:0007669"/>
    <property type="project" value="TreeGrafter"/>
</dbReference>
<reference evidence="3 4" key="1">
    <citation type="journal article" date="2015" name="Parasit. Vectors">
        <title>Draft genome of the scabies mite.</title>
        <authorList>
            <person name="Rider S.D.Jr."/>
            <person name="Morgan M.S."/>
            <person name="Arlian L.G."/>
        </authorList>
    </citation>
    <scope>NUCLEOTIDE SEQUENCE [LARGE SCALE GENOMIC DNA]</scope>
    <source>
        <strain evidence="3">Arlian Lab</strain>
    </source>
</reference>
<dbReference type="AlphaFoldDB" id="A0A131ZU08"/>
<feature type="domain" description="YEATS" evidence="2">
    <location>
        <begin position="2"/>
        <end position="113"/>
    </location>
</feature>
<dbReference type="Pfam" id="PF03366">
    <property type="entry name" value="YEATS"/>
    <property type="match status" value="1"/>
</dbReference>
<comment type="caution">
    <text evidence="3">The sequence shown here is derived from an EMBL/GenBank/DDBJ whole genome shotgun (WGS) entry which is preliminary data.</text>
</comment>
<proteinExistence type="predicted"/>
<dbReference type="InterPro" id="IPR052790">
    <property type="entry name" value="YEATS_domain"/>
</dbReference>
<sequence>MPDSSECVEVQLEIGHVAKPKSKKTPEGYTHDWTVFVRGVENSNIHSFVEKVIFHLHESFPKPKRGLCSSSKSLHMKSVNQGTPVLNYRSKSISATDMNLRKFVSSMISSSNY</sequence>
<evidence type="ECO:0000313" key="4">
    <source>
        <dbReference type="Proteomes" id="UP000616769"/>
    </source>
</evidence>